<dbReference type="InterPro" id="IPR050194">
    <property type="entry name" value="Glycosyltransferase_grp1"/>
</dbReference>
<dbReference type="SUPFAM" id="SSF53756">
    <property type="entry name" value="UDP-Glycosyltransferase/glycogen phosphorylase"/>
    <property type="match status" value="1"/>
</dbReference>
<evidence type="ECO:0000313" key="4">
    <source>
        <dbReference type="Proteomes" id="UP000664399"/>
    </source>
</evidence>
<accession>A0ABS3LJM6</accession>
<sequence length="361" mass="39885">MDIQYLVTSLEGGGGTFSLPRILRILEQAGDHVQLSACEPRDGRGGAYLRDNGFTFTLLANRKRSKLIYLAAFVRLVGRTRPDIIWTSLSVASLIGQIAGRLWGIPVVSWLNNANAKPYTKLCRNLTDLWIADSPSVRDYLHQQLGIPLARIMVWPLYCATTPQALPHYWNGMGRLHLGSLGRLNTQKNYEPLIRGIARFIANAPQQRQRLQVSIAGDGPLRPSLQSLIEQLNLTDCITLVGHQNDPDAFLLTLDAYIQPSLYEGMCLAAHEAMAMGLPVIATPVGELAHSIIRNQTGFIITQPADESIAEILADIFANPGRLEHYGRAGRTLVRSKFSVENFNAAGHAVLERIRTLLPHS</sequence>
<dbReference type="Pfam" id="PF00534">
    <property type="entry name" value="Glycos_transf_1"/>
    <property type="match status" value="1"/>
</dbReference>
<organism evidence="3 4">
    <name type="scientific">Acetobacter suratthaniensis</name>
    <dbReference type="NCBI Taxonomy" id="1502841"/>
    <lineage>
        <taxon>Bacteria</taxon>
        <taxon>Pseudomonadati</taxon>
        <taxon>Pseudomonadota</taxon>
        <taxon>Alphaproteobacteria</taxon>
        <taxon>Acetobacterales</taxon>
        <taxon>Acetobacteraceae</taxon>
        <taxon>Acetobacter</taxon>
    </lineage>
</organism>
<dbReference type="PANTHER" id="PTHR45947:SF3">
    <property type="entry name" value="SULFOQUINOVOSYL TRANSFERASE SQD2"/>
    <property type="match status" value="1"/>
</dbReference>
<feature type="domain" description="Glycosyltransferase subfamily 4-like N-terminal" evidence="2">
    <location>
        <begin position="13"/>
        <end position="156"/>
    </location>
</feature>
<dbReference type="RefSeq" id="WP_207853301.1">
    <property type="nucleotide sequence ID" value="NZ_JAFVMG010000002.1"/>
</dbReference>
<proteinExistence type="predicted"/>
<comment type="caution">
    <text evidence="3">The sequence shown here is derived from an EMBL/GenBank/DDBJ whole genome shotgun (WGS) entry which is preliminary data.</text>
</comment>
<keyword evidence="4" id="KW-1185">Reference proteome</keyword>
<reference evidence="3 4" key="1">
    <citation type="submission" date="2021-03" db="EMBL/GenBank/DDBJ databases">
        <title>The complete genome sequence of Acetobacter suratthaniensis TBRC 1719.</title>
        <authorList>
            <person name="Charoenyingcharoen P."/>
            <person name="Yukphan P."/>
        </authorList>
    </citation>
    <scope>NUCLEOTIDE SEQUENCE [LARGE SCALE GENOMIC DNA]</scope>
    <source>
        <strain evidence="3 4">TBRC 1719</strain>
    </source>
</reference>
<feature type="domain" description="Glycosyl transferase family 1" evidence="1">
    <location>
        <begin position="178"/>
        <end position="331"/>
    </location>
</feature>
<evidence type="ECO:0000313" key="3">
    <source>
        <dbReference type="EMBL" id="MBO1327767.1"/>
    </source>
</evidence>
<dbReference type="PANTHER" id="PTHR45947">
    <property type="entry name" value="SULFOQUINOVOSYL TRANSFERASE SQD2"/>
    <property type="match status" value="1"/>
</dbReference>
<dbReference type="EMBL" id="JAFVMG010000002">
    <property type="protein sequence ID" value="MBO1327767.1"/>
    <property type="molecule type" value="Genomic_DNA"/>
</dbReference>
<evidence type="ECO:0000259" key="2">
    <source>
        <dbReference type="Pfam" id="PF13439"/>
    </source>
</evidence>
<dbReference type="InterPro" id="IPR028098">
    <property type="entry name" value="Glyco_trans_4-like_N"/>
</dbReference>
<dbReference type="Pfam" id="PF13439">
    <property type="entry name" value="Glyco_transf_4"/>
    <property type="match status" value="1"/>
</dbReference>
<protein>
    <submittedName>
        <fullName evidence="3">Glycosyltransferase</fullName>
    </submittedName>
</protein>
<gene>
    <name evidence="3" type="ORF">J2D75_04660</name>
</gene>
<dbReference type="Gene3D" id="3.40.50.2000">
    <property type="entry name" value="Glycogen Phosphorylase B"/>
    <property type="match status" value="2"/>
</dbReference>
<evidence type="ECO:0000259" key="1">
    <source>
        <dbReference type="Pfam" id="PF00534"/>
    </source>
</evidence>
<dbReference type="Proteomes" id="UP000664399">
    <property type="component" value="Unassembled WGS sequence"/>
</dbReference>
<name>A0ABS3LJM6_9PROT</name>
<dbReference type="InterPro" id="IPR001296">
    <property type="entry name" value="Glyco_trans_1"/>
</dbReference>